<dbReference type="PROSITE" id="PS50110">
    <property type="entry name" value="RESPONSE_REGULATORY"/>
    <property type="match status" value="1"/>
</dbReference>
<dbReference type="SMART" id="SM00448">
    <property type="entry name" value="REC"/>
    <property type="match status" value="1"/>
</dbReference>
<proteinExistence type="predicted"/>
<dbReference type="InterPro" id="IPR001789">
    <property type="entry name" value="Sig_transdc_resp-reg_receiver"/>
</dbReference>
<keyword evidence="3" id="KW-0597">Phosphoprotein</keyword>
<dbReference type="GO" id="GO:0000156">
    <property type="term" value="F:phosphorelay response regulator activity"/>
    <property type="evidence" value="ECO:0007669"/>
    <property type="project" value="InterPro"/>
</dbReference>
<keyword evidence="7" id="KW-1185">Reference proteome</keyword>
<dbReference type="RefSeq" id="WP_238720929.1">
    <property type="nucleotide sequence ID" value="NZ_JAHQCW010000006.1"/>
</dbReference>
<dbReference type="Pfam" id="PF00072">
    <property type="entry name" value="Response_reg"/>
    <property type="match status" value="1"/>
</dbReference>
<evidence type="ECO:0000259" key="5">
    <source>
        <dbReference type="PROSITE" id="PS50930"/>
    </source>
</evidence>
<feature type="modified residue" description="4-aspartylphosphate" evidence="3">
    <location>
        <position position="60"/>
    </location>
</feature>
<dbReference type="Gene3D" id="3.40.50.2300">
    <property type="match status" value="1"/>
</dbReference>
<accession>A0A949K589</accession>
<dbReference type="Gene3D" id="2.40.50.1020">
    <property type="entry name" value="LytTr DNA-binding domain"/>
    <property type="match status" value="1"/>
</dbReference>
<evidence type="ECO:0000313" key="7">
    <source>
        <dbReference type="Proteomes" id="UP000712157"/>
    </source>
</evidence>
<dbReference type="PROSITE" id="PS50930">
    <property type="entry name" value="HTH_LYTTR"/>
    <property type="match status" value="1"/>
</dbReference>
<dbReference type="Pfam" id="PF04397">
    <property type="entry name" value="LytTR"/>
    <property type="match status" value="1"/>
</dbReference>
<dbReference type="PANTHER" id="PTHR37299:SF1">
    <property type="entry name" value="STAGE 0 SPORULATION PROTEIN A HOMOLOG"/>
    <property type="match status" value="1"/>
</dbReference>
<keyword evidence="6" id="KW-0238">DNA-binding</keyword>
<sequence length="236" mass="27626">MVVIGICDDEKQQRGQLQKTIGTYLQLAGEEYEIRMYQEAEQLLKDIKKDRNCLDILFLDIELGGMNGVEAARVLRRYTRDLILVFITGYEDYVFNGYEVGALNYIMKPYRQEKIKEVLREALLRLDKCKDHYLTVQNGTQICRFHTKDILYLTSDLRKITIFTRDAAFEFYGKLSDLEQKLPSTFVRTHQRYLVNLPEVERIDNKCAVIHGKAVPVSKSRYQEVAGKFARMMLEM</sequence>
<dbReference type="PANTHER" id="PTHR37299">
    <property type="entry name" value="TRANSCRIPTIONAL REGULATOR-RELATED"/>
    <property type="match status" value="1"/>
</dbReference>
<dbReference type="GO" id="GO:0003677">
    <property type="term" value="F:DNA binding"/>
    <property type="evidence" value="ECO:0007669"/>
    <property type="project" value="UniProtKB-KW"/>
</dbReference>
<dbReference type="InterPro" id="IPR046947">
    <property type="entry name" value="LytR-like"/>
</dbReference>
<gene>
    <name evidence="6" type="ORF">KTH89_05220</name>
</gene>
<name>A0A949K589_9FIRM</name>
<evidence type="ECO:0000259" key="4">
    <source>
        <dbReference type="PROSITE" id="PS50110"/>
    </source>
</evidence>
<dbReference type="SUPFAM" id="SSF52172">
    <property type="entry name" value="CheY-like"/>
    <property type="match status" value="1"/>
</dbReference>
<organism evidence="6 7">
    <name type="scientific">Diplocloster agilis</name>
    <dbReference type="NCBI Taxonomy" id="2850323"/>
    <lineage>
        <taxon>Bacteria</taxon>
        <taxon>Bacillati</taxon>
        <taxon>Bacillota</taxon>
        <taxon>Clostridia</taxon>
        <taxon>Lachnospirales</taxon>
        <taxon>Lachnospiraceae</taxon>
        <taxon>Diplocloster</taxon>
    </lineage>
</organism>
<protein>
    <recommendedName>
        <fullName evidence="1">Stage 0 sporulation protein A homolog</fullName>
    </recommendedName>
</protein>
<evidence type="ECO:0000313" key="6">
    <source>
        <dbReference type="EMBL" id="MBU9735928.1"/>
    </source>
</evidence>
<dbReference type="AlphaFoldDB" id="A0A949K589"/>
<dbReference type="SMART" id="SM00850">
    <property type="entry name" value="LytTR"/>
    <property type="match status" value="1"/>
</dbReference>
<evidence type="ECO:0000256" key="3">
    <source>
        <dbReference type="PROSITE-ProRule" id="PRU00169"/>
    </source>
</evidence>
<dbReference type="Proteomes" id="UP000712157">
    <property type="component" value="Unassembled WGS sequence"/>
</dbReference>
<dbReference type="EMBL" id="JAHQCW010000006">
    <property type="protein sequence ID" value="MBU9735928.1"/>
    <property type="molecule type" value="Genomic_DNA"/>
</dbReference>
<evidence type="ECO:0000256" key="2">
    <source>
        <dbReference type="ARBA" id="ARBA00024867"/>
    </source>
</evidence>
<dbReference type="InterPro" id="IPR011006">
    <property type="entry name" value="CheY-like_superfamily"/>
</dbReference>
<feature type="domain" description="HTH LytTR-type" evidence="5">
    <location>
        <begin position="134"/>
        <end position="231"/>
    </location>
</feature>
<feature type="domain" description="Response regulatory" evidence="4">
    <location>
        <begin position="3"/>
        <end position="123"/>
    </location>
</feature>
<reference evidence="6" key="1">
    <citation type="submission" date="2021-06" db="EMBL/GenBank/DDBJ databases">
        <title>Description of novel taxa of the family Lachnospiraceae.</title>
        <authorList>
            <person name="Chaplin A.V."/>
            <person name="Sokolova S.R."/>
            <person name="Pikina A.P."/>
            <person name="Korzhanova M."/>
            <person name="Belova V."/>
            <person name="Korostin D."/>
            <person name="Efimov B.A."/>
        </authorList>
    </citation>
    <scope>NUCLEOTIDE SEQUENCE</scope>
    <source>
        <strain evidence="6">ASD5720</strain>
    </source>
</reference>
<comment type="function">
    <text evidence="2">May play the central regulatory role in sporulation. It may be an element of the effector pathway responsible for the activation of sporulation genes in response to nutritional stress. Spo0A may act in concert with spo0H (a sigma factor) to control the expression of some genes that are critical to the sporulation process.</text>
</comment>
<dbReference type="InterPro" id="IPR007492">
    <property type="entry name" value="LytTR_DNA-bd_dom"/>
</dbReference>
<evidence type="ECO:0000256" key="1">
    <source>
        <dbReference type="ARBA" id="ARBA00018672"/>
    </source>
</evidence>
<comment type="caution">
    <text evidence="6">The sequence shown here is derived from an EMBL/GenBank/DDBJ whole genome shotgun (WGS) entry which is preliminary data.</text>
</comment>